<proteinExistence type="predicted"/>
<organism evidence="1 2">
    <name type="scientific">Muricoccus nepalensis</name>
    <dbReference type="NCBI Taxonomy" id="1854500"/>
    <lineage>
        <taxon>Bacteria</taxon>
        <taxon>Pseudomonadati</taxon>
        <taxon>Pseudomonadota</taxon>
        <taxon>Alphaproteobacteria</taxon>
        <taxon>Acetobacterales</taxon>
        <taxon>Roseomonadaceae</taxon>
        <taxon>Muricoccus</taxon>
    </lineage>
</organism>
<reference evidence="1 2" key="1">
    <citation type="journal article" date="2019" name="Environ. Microbiol.">
        <title>Species interactions and distinct microbial communities in high Arctic permafrost affected cryosols are associated with the CH4 and CO2 gas fluxes.</title>
        <authorList>
            <person name="Altshuler I."/>
            <person name="Hamel J."/>
            <person name="Turney S."/>
            <person name="Magnuson E."/>
            <person name="Levesque R."/>
            <person name="Greer C."/>
            <person name="Whyte L.G."/>
        </authorList>
    </citation>
    <scope>NUCLEOTIDE SEQUENCE [LARGE SCALE GENOMIC DNA]</scope>
    <source>
        <strain evidence="1 2">S9.3B</strain>
    </source>
</reference>
<gene>
    <name evidence="1" type="ORF">EAH89_08330</name>
</gene>
<protein>
    <submittedName>
        <fullName evidence="1">Uncharacterized protein</fullName>
    </submittedName>
</protein>
<evidence type="ECO:0000313" key="2">
    <source>
        <dbReference type="Proteomes" id="UP000317078"/>
    </source>
</evidence>
<evidence type="ECO:0000313" key="1">
    <source>
        <dbReference type="EMBL" id="TPG58602.1"/>
    </source>
</evidence>
<dbReference type="Proteomes" id="UP000317078">
    <property type="component" value="Unassembled WGS sequence"/>
</dbReference>
<dbReference type="EMBL" id="RCZP01000005">
    <property type="protein sequence ID" value="TPG58602.1"/>
    <property type="molecule type" value="Genomic_DNA"/>
</dbReference>
<name>A0A502GAD5_9PROT</name>
<sequence length="188" mass="19391">MRRPDILLGAGAAALVAATVLAVPFRPDARAPSAAAASPVAWREVGWSAPFDPWPGGREFRCSGGGCGPELRLSIRPKIGFCNCATGVADDDELDRVGDLDLVADEFGGSAEGRPLAIGGLPGRIRAYRVRRGGRDGEALAIAAAANCNVVVATLSSGGSLPGTARAEGLAFLQRPEMIAWARQAVEN</sequence>
<accession>A0A502GAD5</accession>
<comment type="caution">
    <text evidence="1">The sequence shown here is derived from an EMBL/GenBank/DDBJ whole genome shotgun (WGS) entry which is preliminary data.</text>
</comment>
<dbReference type="AlphaFoldDB" id="A0A502GAD5"/>
<keyword evidence="2" id="KW-1185">Reference proteome</keyword>